<dbReference type="Proteomes" id="UP001208567">
    <property type="component" value="Unassembled WGS sequence"/>
</dbReference>
<dbReference type="Gene3D" id="3.20.20.150">
    <property type="entry name" value="Divalent-metal-dependent TIM barrel enzymes"/>
    <property type="match status" value="1"/>
</dbReference>
<keyword evidence="2" id="KW-0255">Endonuclease</keyword>
<gene>
    <name evidence="9" type="ORF">bsdE14_16110</name>
</gene>
<keyword evidence="4" id="KW-0228">DNA excision</keyword>
<dbReference type="NCBIfam" id="TIGR00629">
    <property type="entry name" value="uvde"/>
    <property type="match status" value="1"/>
</dbReference>
<keyword evidence="1" id="KW-0540">Nuclease</keyword>
<dbReference type="RefSeq" id="WP_264849466.1">
    <property type="nucleotide sequence ID" value="NZ_BRXR01000001.1"/>
</dbReference>
<evidence type="ECO:0000256" key="1">
    <source>
        <dbReference type="ARBA" id="ARBA00022722"/>
    </source>
</evidence>
<evidence type="ECO:0000256" key="5">
    <source>
        <dbReference type="ARBA" id="ARBA00022801"/>
    </source>
</evidence>
<evidence type="ECO:0000313" key="10">
    <source>
        <dbReference type="Proteomes" id="UP001208567"/>
    </source>
</evidence>
<dbReference type="EMBL" id="BRXR01000001">
    <property type="protein sequence ID" value="GLC30201.1"/>
    <property type="molecule type" value="Genomic_DNA"/>
</dbReference>
<keyword evidence="7" id="KW-0175">Coiled coil</keyword>
<reference evidence="9 10" key="1">
    <citation type="journal article" date="2024" name="Int. J. Syst. Evol. Microbiol.">
        <title>Clostridium omnivorum sp. nov., isolated from anoxic soil under the treatment of reductive soil disinfestation.</title>
        <authorList>
            <person name="Ueki A."/>
            <person name="Tonouchi A."/>
            <person name="Kaku N."/>
            <person name="Honma S."/>
            <person name="Ueki K."/>
        </authorList>
    </citation>
    <scope>NUCLEOTIDE SEQUENCE [LARGE SCALE GENOMIC DNA]</scope>
    <source>
        <strain evidence="9 10">E14</strain>
    </source>
</reference>
<evidence type="ECO:0000256" key="2">
    <source>
        <dbReference type="ARBA" id="ARBA00022759"/>
    </source>
</evidence>
<evidence type="ECO:0000256" key="3">
    <source>
        <dbReference type="ARBA" id="ARBA00022763"/>
    </source>
</evidence>
<evidence type="ECO:0000256" key="6">
    <source>
        <dbReference type="ARBA" id="ARBA00023204"/>
    </source>
</evidence>
<evidence type="ECO:0000259" key="8">
    <source>
        <dbReference type="Pfam" id="PF08349"/>
    </source>
</evidence>
<dbReference type="InterPro" id="IPR004601">
    <property type="entry name" value="UvdE"/>
</dbReference>
<comment type="caution">
    <text evidence="9">The sequence shown here is derived from an EMBL/GenBank/DDBJ whole genome shotgun (WGS) entry which is preliminary data.</text>
</comment>
<keyword evidence="5" id="KW-0378">Hydrolase</keyword>
<dbReference type="PANTHER" id="PTHR31290">
    <property type="entry name" value="UV-DAMAGE ENDONUCLEASE"/>
    <property type="match status" value="1"/>
</dbReference>
<feature type="coiled-coil region" evidence="7">
    <location>
        <begin position="374"/>
        <end position="401"/>
    </location>
</feature>
<evidence type="ECO:0000313" key="9">
    <source>
        <dbReference type="EMBL" id="GLC30201.1"/>
    </source>
</evidence>
<organism evidence="9 10">
    <name type="scientific">Clostridium omnivorum</name>
    <dbReference type="NCBI Taxonomy" id="1604902"/>
    <lineage>
        <taxon>Bacteria</taxon>
        <taxon>Bacillati</taxon>
        <taxon>Bacillota</taxon>
        <taxon>Clostridia</taxon>
        <taxon>Eubacteriales</taxon>
        <taxon>Clostridiaceae</taxon>
        <taxon>Clostridium</taxon>
    </lineage>
</organism>
<dbReference type="Pfam" id="PF08349">
    <property type="entry name" value="DUF1722"/>
    <property type="match status" value="1"/>
</dbReference>
<accession>A0ABQ5N4Y2</accession>
<dbReference type="SUPFAM" id="SSF51658">
    <property type="entry name" value="Xylose isomerase-like"/>
    <property type="match status" value="1"/>
</dbReference>
<evidence type="ECO:0000256" key="7">
    <source>
        <dbReference type="SAM" id="Coils"/>
    </source>
</evidence>
<proteinExistence type="predicted"/>
<dbReference type="Pfam" id="PF03851">
    <property type="entry name" value="UvdE"/>
    <property type="match status" value="1"/>
</dbReference>
<keyword evidence="3" id="KW-0227">DNA damage</keyword>
<keyword evidence="10" id="KW-1185">Reference proteome</keyword>
<dbReference type="InterPro" id="IPR013560">
    <property type="entry name" value="DUF1722"/>
</dbReference>
<protein>
    <recommendedName>
        <fullName evidence="8">DUF1722 domain-containing protein</fullName>
    </recommendedName>
</protein>
<sequence length="415" mass="48265">MTFKIRVGYACTPISITYKTSRSFMLKNFNEKIFNECVSSNIADLESILKWNIKNDIYMFRISSDIIPFASHPVNDIKWWDSFGSELKECGQIIKDNNIRVSMHPGQYTVLNSPNNEVVVKSIADLEYHCRFLDSLGVDYSNKIILHVGGVYGDKTNAMENFKSNFNRLSTSAKKRLVVENDERSYTIEEVLSICKQLNIPAVFDNLHHKLNPCNLELEEIIKQVKSTWKAEDGHMKLHYSDKDMEKRGGAHSKFVITKNFLDYIESLKGVETDIMLEVKDKEISALKCVYALNDKTKVSRRTEQWAKYKYSVMEKNYSYYKKCSSLINSDVPMATVYTYIDQCLNQPFEEGSFINTAEHVYGYVKDKVTAKEKENYKQLLMNAEENRIKIKALLQKLCKKYKADFINDSYYFIY</sequence>
<feature type="domain" description="DUF1722" evidence="8">
    <location>
        <begin position="310"/>
        <end position="413"/>
    </location>
</feature>
<dbReference type="PANTHER" id="PTHR31290:SF5">
    <property type="entry name" value="UV-DAMAGE ENDONUCLEASE"/>
    <property type="match status" value="1"/>
</dbReference>
<name>A0ABQ5N4Y2_9CLOT</name>
<evidence type="ECO:0000256" key="4">
    <source>
        <dbReference type="ARBA" id="ARBA00022769"/>
    </source>
</evidence>
<dbReference type="InterPro" id="IPR036237">
    <property type="entry name" value="Xyl_isomerase-like_sf"/>
</dbReference>
<keyword evidence="6" id="KW-0234">DNA repair</keyword>